<dbReference type="EMBL" id="VXAT01009301">
    <property type="protein sequence ID" value="NXL05016.1"/>
    <property type="molecule type" value="Genomic_DNA"/>
</dbReference>
<feature type="non-terminal residue" evidence="2">
    <location>
        <position position="1"/>
    </location>
</feature>
<dbReference type="InterPro" id="IPR026713">
    <property type="entry name" value="CRACD-like"/>
</dbReference>
<dbReference type="Proteomes" id="UP000574277">
    <property type="component" value="Unassembled WGS sequence"/>
</dbReference>
<sequence>KEMPGVKSPTDAAHDSRDSTLVAEDSCALLQEDACLPDMDHHCKAAAPLLRPEPSPVNLEEHHSAKVPYCSDESADELKSHHQNTNTEVSALPKLQQIEEEAVLFPDTLAPDLFSNGVETEGTDILADVAQRSSVNSVDPNIKDQEKGDALFIGKVEACLGAIENHSNHAVSHTAPSTSQVVVADSESSDIKRVAILKPENSSVTRNDKETCEIMEFQSSKGNAEKNPDTAASVSEAGCMLTPSKLEVCFKAETVSVSKGNQSSQQANTSHVSEKPSIGCLASSSLAGLKSNISSNDDSKEYQISSTASHRKTVEDSRSSEENVKSPLKTASAKPVRFTIAPAWQRSLSGGSNSKEDSYTRSSPTSPIRPELFEGMTKEHTRFDAVIQESAKNNSARFDGDCKDSDLHLNSSMEWADHEAQNVENPFGIRLRRTSSLLKYQNESHAESPKLIPSAVPTTSSASVKEDQKSVGTGKPPPGLPVSTKSFVKKSDLLENKNPPKTRSEEVAKKQNVSSQHLETASSEPAWVSMAKLKQKGFQDHPLAKEHKAEDKAVTKVDQEEVEYQVMLHGLMDILLLAGKVGPIAQEASVIPAVEKEARHSSNLPMAPCSPAEPPWLSLAKKKAKAWSEMPQIVQ</sequence>
<reference evidence="2 3" key="1">
    <citation type="submission" date="2019-09" db="EMBL/GenBank/DDBJ databases">
        <title>Bird 10,000 Genomes (B10K) Project - Family phase.</title>
        <authorList>
            <person name="Zhang G."/>
        </authorList>
    </citation>
    <scope>NUCLEOTIDE SEQUENCE [LARGE SCALE GENOMIC DNA]</scope>
    <source>
        <strain evidence="2">B10K-DU-001-44</strain>
        <tissue evidence="2">Muscle</tissue>
    </source>
</reference>
<protein>
    <submittedName>
        <fullName evidence="2">K1210 protein</fullName>
    </submittedName>
</protein>
<name>A0A7L0PID1_9AVES</name>
<dbReference type="AlphaFoldDB" id="A0A7L0PID1"/>
<evidence type="ECO:0000313" key="2">
    <source>
        <dbReference type="EMBL" id="NXL05016.1"/>
    </source>
</evidence>
<feature type="region of interest" description="Disordered" evidence="1">
    <location>
        <begin position="441"/>
        <end position="523"/>
    </location>
</feature>
<dbReference type="PANTHER" id="PTHR47743">
    <property type="entry name" value="KIAA1210 / KIAA1211 FAMILY MEMBER"/>
    <property type="match status" value="1"/>
</dbReference>
<feature type="non-terminal residue" evidence="2">
    <location>
        <position position="635"/>
    </location>
</feature>
<gene>
    <name evidence="2" type="ORF">MESCAY_R04572</name>
</gene>
<dbReference type="PANTHER" id="PTHR47743:SF2">
    <property type="entry name" value="ACROSOMAL PROTEIN KIAA1210"/>
    <property type="match status" value="1"/>
</dbReference>
<proteinExistence type="predicted"/>
<feature type="compositionally biased region" description="Polar residues" evidence="1">
    <location>
        <begin position="511"/>
        <end position="523"/>
    </location>
</feature>
<accession>A0A7L0PID1</accession>
<feature type="region of interest" description="Disordered" evidence="1">
    <location>
        <begin position="292"/>
        <end position="332"/>
    </location>
</feature>
<comment type="caution">
    <text evidence="2">The sequence shown here is derived from an EMBL/GenBank/DDBJ whole genome shotgun (WGS) entry which is preliminary data.</text>
</comment>
<feature type="region of interest" description="Disordered" evidence="1">
    <location>
        <begin position="346"/>
        <end position="370"/>
    </location>
</feature>
<organism evidence="2 3">
    <name type="scientific">Mesembrinibis cayennensis</name>
    <dbReference type="NCBI Taxonomy" id="1118748"/>
    <lineage>
        <taxon>Eukaryota</taxon>
        <taxon>Metazoa</taxon>
        <taxon>Chordata</taxon>
        <taxon>Craniata</taxon>
        <taxon>Vertebrata</taxon>
        <taxon>Euteleostomi</taxon>
        <taxon>Archelosauria</taxon>
        <taxon>Archosauria</taxon>
        <taxon>Dinosauria</taxon>
        <taxon>Saurischia</taxon>
        <taxon>Theropoda</taxon>
        <taxon>Coelurosauria</taxon>
        <taxon>Aves</taxon>
        <taxon>Neognathae</taxon>
        <taxon>Neoaves</taxon>
        <taxon>Aequornithes</taxon>
        <taxon>Pelecaniformes</taxon>
        <taxon>Threskiornithidae</taxon>
        <taxon>Mesembrinibis</taxon>
    </lineage>
</organism>
<evidence type="ECO:0000256" key="1">
    <source>
        <dbReference type="SAM" id="MobiDB-lite"/>
    </source>
</evidence>
<keyword evidence="3" id="KW-1185">Reference proteome</keyword>
<evidence type="ECO:0000313" key="3">
    <source>
        <dbReference type="Proteomes" id="UP000574277"/>
    </source>
</evidence>
<feature type="compositionally biased region" description="Basic and acidic residues" evidence="1">
    <location>
        <begin position="312"/>
        <end position="324"/>
    </location>
</feature>
<feature type="compositionally biased region" description="Polar residues" evidence="1">
    <location>
        <begin position="292"/>
        <end position="308"/>
    </location>
</feature>
<feature type="region of interest" description="Disordered" evidence="1">
    <location>
        <begin position="1"/>
        <end position="21"/>
    </location>
</feature>